<reference evidence="1" key="2">
    <citation type="journal article" date="2015" name="Data Brief">
        <title>Shoot transcriptome of the giant reed, Arundo donax.</title>
        <authorList>
            <person name="Barrero R.A."/>
            <person name="Guerrero F.D."/>
            <person name="Moolhuijzen P."/>
            <person name="Goolsby J.A."/>
            <person name="Tidwell J."/>
            <person name="Bellgard S.E."/>
            <person name="Bellgard M.I."/>
        </authorList>
    </citation>
    <scope>NUCLEOTIDE SEQUENCE</scope>
    <source>
        <tissue evidence="1">Shoot tissue taken approximately 20 cm above the soil surface</tissue>
    </source>
</reference>
<evidence type="ECO:0000313" key="1">
    <source>
        <dbReference type="EMBL" id="JAD92678.1"/>
    </source>
</evidence>
<protein>
    <submittedName>
        <fullName evidence="1">Uncharacterized protein</fullName>
    </submittedName>
</protein>
<organism evidence="1">
    <name type="scientific">Arundo donax</name>
    <name type="common">Giant reed</name>
    <name type="synonym">Donax arundinaceus</name>
    <dbReference type="NCBI Taxonomy" id="35708"/>
    <lineage>
        <taxon>Eukaryota</taxon>
        <taxon>Viridiplantae</taxon>
        <taxon>Streptophyta</taxon>
        <taxon>Embryophyta</taxon>
        <taxon>Tracheophyta</taxon>
        <taxon>Spermatophyta</taxon>
        <taxon>Magnoliopsida</taxon>
        <taxon>Liliopsida</taxon>
        <taxon>Poales</taxon>
        <taxon>Poaceae</taxon>
        <taxon>PACMAD clade</taxon>
        <taxon>Arundinoideae</taxon>
        <taxon>Arundineae</taxon>
        <taxon>Arundo</taxon>
    </lineage>
</organism>
<reference evidence="1" key="1">
    <citation type="submission" date="2014-09" db="EMBL/GenBank/DDBJ databases">
        <authorList>
            <person name="Magalhaes I.L.F."/>
            <person name="Oliveira U."/>
            <person name="Santos F.R."/>
            <person name="Vidigal T.H.D.A."/>
            <person name="Brescovit A.D."/>
            <person name="Santos A.J."/>
        </authorList>
    </citation>
    <scope>NUCLEOTIDE SEQUENCE</scope>
    <source>
        <tissue evidence="1">Shoot tissue taken approximately 20 cm above the soil surface</tissue>
    </source>
</reference>
<dbReference type="AlphaFoldDB" id="A0A0A9E102"/>
<sequence>MLVEALPRGYKDQIVPTRISLIYLHLLQDILQTPNHNLLRQG</sequence>
<proteinExistence type="predicted"/>
<dbReference type="EMBL" id="GBRH01205217">
    <property type="protein sequence ID" value="JAD92678.1"/>
    <property type="molecule type" value="Transcribed_RNA"/>
</dbReference>
<accession>A0A0A9E102</accession>
<name>A0A0A9E102_ARUDO</name>